<dbReference type="GO" id="GO:0042742">
    <property type="term" value="P:defense response to bacterium"/>
    <property type="evidence" value="ECO:0007669"/>
    <property type="project" value="UniProtKB-KW"/>
</dbReference>
<dbReference type="CDD" id="cd00737">
    <property type="entry name" value="lyz_endolysin_autolysin"/>
    <property type="match status" value="1"/>
</dbReference>
<dbReference type="HAMAP" id="MF_04110">
    <property type="entry name" value="ENDOLYSIN_T4"/>
    <property type="match status" value="1"/>
</dbReference>
<evidence type="ECO:0000256" key="2">
    <source>
        <dbReference type="ARBA" id="ARBA00022529"/>
    </source>
</evidence>
<dbReference type="InterPro" id="IPR002196">
    <property type="entry name" value="Glyco_hydro_24"/>
</dbReference>
<keyword evidence="3 7" id="KW-0081">Bacteriolytic enzyme</keyword>
<reference evidence="8" key="1">
    <citation type="submission" date="2022-11" db="EMBL/GenBank/DDBJ databases">
        <title>Lacinutrix neustonica HL-RS19T sp. nov., isolated from the surface microlayer sample of brackish Lake Shihwa.</title>
        <authorList>
            <person name="Choi J.Y."/>
            <person name="Hwang C.Y."/>
        </authorList>
    </citation>
    <scope>NUCLEOTIDE SEQUENCE</scope>
    <source>
        <strain evidence="8">HL-RS19</strain>
    </source>
</reference>
<dbReference type="KEGG" id="lnu:N7U66_02920"/>
<dbReference type="GO" id="GO:0031640">
    <property type="term" value="P:killing of cells of another organism"/>
    <property type="evidence" value="ECO:0007669"/>
    <property type="project" value="UniProtKB-KW"/>
</dbReference>
<evidence type="ECO:0000313" key="8">
    <source>
        <dbReference type="EMBL" id="WAC02651.1"/>
    </source>
</evidence>
<comment type="catalytic activity">
    <reaction evidence="1 7">
        <text>Hydrolysis of (1-&gt;4)-beta-linkages between N-acetylmuramic acid and N-acetyl-D-glucosamine residues in a peptidoglycan and between N-acetyl-D-glucosamine residues in chitodextrins.</text>
        <dbReference type="EC" id="3.2.1.17"/>
    </reaction>
</comment>
<dbReference type="PANTHER" id="PTHR38107:SF3">
    <property type="entry name" value="LYSOZYME RRRD-RELATED"/>
    <property type="match status" value="1"/>
</dbReference>
<dbReference type="GO" id="GO:0009253">
    <property type="term" value="P:peptidoglycan catabolic process"/>
    <property type="evidence" value="ECO:0007669"/>
    <property type="project" value="InterPro"/>
</dbReference>
<dbReference type="Pfam" id="PF00959">
    <property type="entry name" value="Phage_lysozyme"/>
    <property type="match status" value="1"/>
</dbReference>
<evidence type="ECO:0000256" key="7">
    <source>
        <dbReference type="RuleBase" id="RU003788"/>
    </source>
</evidence>
<dbReference type="InterPro" id="IPR034690">
    <property type="entry name" value="Endolysin_T4_type"/>
</dbReference>
<dbReference type="GO" id="GO:0003796">
    <property type="term" value="F:lysozyme activity"/>
    <property type="evidence" value="ECO:0007669"/>
    <property type="project" value="UniProtKB-EC"/>
</dbReference>
<dbReference type="EMBL" id="CP113088">
    <property type="protein sequence ID" value="WAC02651.1"/>
    <property type="molecule type" value="Genomic_DNA"/>
</dbReference>
<dbReference type="InterPro" id="IPR023346">
    <property type="entry name" value="Lysozyme-like_dom_sf"/>
</dbReference>
<sequence length="180" mass="19960">MYQHLVFGQNVARVAPKTLKTSAKGIAFIKEWEGFVENAYNDALGYCTIGYGHLIAKNKCEDITLPSEFKGGISKVKADALFLKRLPNFEKAVQRDITVPLYQYEFDALVSLLFNTGSNFLNVGGAGKGETKIKKYINAGHYAKGADEMRDVTNGGLEGLVKRRLSEIKLFKTNVYDASH</sequence>
<name>A0A9E8MWI6_9FLAO</name>
<dbReference type="SUPFAM" id="SSF53955">
    <property type="entry name" value="Lysozyme-like"/>
    <property type="match status" value="1"/>
</dbReference>
<protein>
    <recommendedName>
        <fullName evidence="7">Lysozyme</fullName>
        <ecNumber evidence="7">3.2.1.17</ecNumber>
    </recommendedName>
</protein>
<evidence type="ECO:0000256" key="3">
    <source>
        <dbReference type="ARBA" id="ARBA00022638"/>
    </source>
</evidence>
<dbReference type="RefSeq" id="WP_267677248.1">
    <property type="nucleotide sequence ID" value="NZ_CP113088.1"/>
</dbReference>
<dbReference type="Gene3D" id="1.10.530.40">
    <property type="match status" value="1"/>
</dbReference>
<dbReference type="InterPro" id="IPR023347">
    <property type="entry name" value="Lysozyme_dom_sf"/>
</dbReference>
<accession>A0A9E8MWI6</accession>
<evidence type="ECO:0000313" key="9">
    <source>
        <dbReference type="Proteomes" id="UP001164705"/>
    </source>
</evidence>
<proteinExistence type="inferred from homology"/>
<dbReference type="InterPro" id="IPR033907">
    <property type="entry name" value="Endolysin_autolysin"/>
</dbReference>
<dbReference type="AlphaFoldDB" id="A0A9E8MWI6"/>
<evidence type="ECO:0000256" key="4">
    <source>
        <dbReference type="ARBA" id="ARBA00022801"/>
    </source>
</evidence>
<evidence type="ECO:0000256" key="1">
    <source>
        <dbReference type="ARBA" id="ARBA00000632"/>
    </source>
</evidence>
<keyword evidence="5" id="KW-1035">Host cytoplasm</keyword>
<dbReference type="Proteomes" id="UP001164705">
    <property type="component" value="Chromosome"/>
</dbReference>
<keyword evidence="4 7" id="KW-0378">Hydrolase</keyword>
<keyword evidence="9" id="KW-1185">Reference proteome</keyword>
<dbReference type="InterPro" id="IPR051018">
    <property type="entry name" value="Bacteriophage_GH24"/>
</dbReference>
<keyword evidence="2 7" id="KW-0929">Antimicrobial</keyword>
<dbReference type="GO" id="GO:0016998">
    <property type="term" value="P:cell wall macromolecule catabolic process"/>
    <property type="evidence" value="ECO:0007669"/>
    <property type="project" value="InterPro"/>
</dbReference>
<evidence type="ECO:0000256" key="5">
    <source>
        <dbReference type="ARBA" id="ARBA00023200"/>
    </source>
</evidence>
<dbReference type="PANTHER" id="PTHR38107">
    <property type="match status" value="1"/>
</dbReference>
<comment type="similarity">
    <text evidence="7">Belongs to the glycosyl hydrolase 24 family.</text>
</comment>
<organism evidence="8 9">
    <name type="scientific">Lacinutrix neustonica</name>
    <dbReference type="NCBI Taxonomy" id="2980107"/>
    <lineage>
        <taxon>Bacteria</taxon>
        <taxon>Pseudomonadati</taxon>
        <taxon>Bacteroidota</taxon>
        <taxon>Flavobacteriia</taxon>
        <taxon>Flavobacteriales</taxon>
        <taxon>Flavobacteriaceae</taxon>
        <taxon>Lacinutrix</taxon>
    </lineage>
</organism>
<dbReference type="EC" id="3.2.1.17" evidence="7"/>
<evidence type="ECO:0000256" key="6">
    <source>
        <dbReference type="ARBA" id="ARBA00023295"/>
    </source>
</evidence>
<gene>
    <name evidence="8" type="ORF">N7U66_02920</name>
</gene>
<keyword evidence="6 7" id="KW-0326">Glycosidase</keyword>